<keyword evidence="2" id="KW-1133">Transmembrane helix</keyword>
<protein>
    <submittedName>
        <fullName evidence="3">Uncharacterized protein</fullName>
    </submittedName>
</protein>
<feature type="compositionally biased region" description="Polar residues" evidence="1">
    <location>
        <begin position="130"/>
        <end position="142"/>
    </location>
</feature>
<organism evidence="3">
    <name type="scientific">Megavirus baoshan</name>
    <dbReference type="NCBI Taxonomy" id="2496520"/>
    <lineage>
        <taxon>Viruses</taxon>
        <taxon>Varidnaviria</taxon>
        <taxon>Bamfordvirae</taxon>
        <taxon>Nucleocytoviricota</taxon>
        <taxon>Megaviricetes</taxon>
        <taxon>Imitervirales</taxon>
        <taxon>Mimiviridae</taxon>
        <taxon>Megamimivirinae</taxon>
        <taxon>Megavirus</taxon>
        <taxon>Megavirus baoshanense</taxon>
    </lineage>
</organism>
<evidence type="ECO:0000313" key="3">
    <source>
        <dbReference type="EMBL" id="AZL89456.1"/>
    </source>
</evidence>
<dbReference type="GeneID" id="80526257"/>
<feature type="compositionally biased region" description="Low complexity" evidence="1">
    <location>
        <begin position="255"/>
        <end position="270"/>
    </location>
</feature>
<feature type="region of interest" description="Disordered" evidence="1">
    <location>
        <begin position="114"/>
        <end position="142"/>
    </location>
</feature>
<feature type="transmembrane region" description="Helical" evidence="2">
    <location>
        <begin position="6"/>
        <end position="23"/>
    </location>
</feature>
<proteinExistence type="predicted"/>
<dbReference type="EMBL" id="MH046811">
    <property type="protein sequence ID" value="AZL89456.1"/>
    <property type="molecule type" value="Genomic_DNA"/>
</dbReference>
<name>A0A3Q8U806_9VIRU</name>
<dbReference type="KEGG" id="vg:80526257"/>
<feature type="region of interest" description="Disordered" evidence="1">
    <location>
        <begin position="250"/>
        <end position="288"/>
    </location>
</feature>
<keyword evidence="2" id="KW-0812">Transmembrane</keyword>
<sequence length="288" mass="32796">MIKTSYLIMIGAVICLLILYYFYNEISELKKILLPTCQKTMALEAKISDLNKRSLELISKKSKNEINHDTKNESPIMSITYYSDMVKNGNLSVKYADLTETEANLLLKKVNRQSQSGNYQKTPEPYKLNKNIQSPDKNQNSGEIIYSDNNIFESEDKNDTININIKDIINNNQLEINENFNKKTMHNDNLSNSECQDILDGLTSVSNMKLSSSSSEIDVEIIKSISESIKYADMPSDSLSSHTFSEIKLKPVKINNQSNQNSKNKNNSKNVTKQITNTQSKNIKNRKK</sequence>
<dbReference type="RefSeq" id="YP_010788962.1">
    <property type="nucleotide sequence ID" value="NC_075367.1"/>
</dbReference>
<evidence type="ECO:0000256" key="2">
    <source>
        <dbReference type="SAM" id="Phobius"/>
    </source>
</evidence>
<accession>A0A3Q8U806</accession>
<evidence type="ECO:0000256" key="1">
    <source>
        <dbReference type="SAM" id="MobiDB-lite"/>
    </source>
</evidence>
<keyword evidence="2" id="KW-0472">Membrane</keyword>
<reference evidence="3" key="1">
    <citation type="submission" date="2018-03" db="EMBL/GenBank/DDBJ databases">
        <title>Draft genome sequences of Megaviruse, new member of the family Mimiviridae isolated from water in Shanghai, China.</title>
        <authorList>
            <person name="Xia Y."/>
        </authorList>
    </citation>
    <scope>NUCLEOTIDE SEQUENCE</scope>
    <source>
        <strain evidence="3">SH</strain>
    </source>
</reference>
<feature type="compositionally biased region" description="Polar residues" evidence="1">
    <location>
        <begin position="271"/>
        <end position="282"/>
    </location>
</feature>